<dbReference type="InterPro" id="IPR009097">
    <property type="entry name" value="Cyclic_Pdiesterase"/>
</dbReference>
<sequence>MRVYIAIDFENQVKDYFDKITCSIKKHCTEGSFTKKNNFHMTIRFIGEVDEVQVDKLKRVLDKVVVNINPFELRLGDLGIFSRKKTNILWIGLEENPVLSQLHKELSTVLKEEKIRFYDKLFMPHVTLGRRVELASNSIELNTLIQYERIYIPVRSITLMASKEEEGKLNGVPIYKVNLMDSNK</sequence>
<name>A0A645B365_9ZZZZ</name>
<proteinExistence type="inferred from homology"/>
<dbReference type="PANTHER" id="PTHR35561">
    <property type="entry name" value="RNA 2',3'-CYCLIC PHOSPHODIESTERASE"/>
    <property type="match status" value="1"/>
</dbReference>
<dbReference type="GO" id="GO:0004113">
    <property type="term" value="F:2',3'-cyclic-nucleotide 3'-phosphodiesterase activity"/>
    <property type="evidence" value="ECO:0007669"/>
    <property type="project" value="InterPro"/>
</dbReference>
<accession>A0A645B365</accession>
<evidence type="ECO:0000256" key="1">
    <source>
        <dbReference type="ARBA" id="ARBA00022801"/>
    </source>
</evidence>
<reference evidence="2" key="1">
    <citation type="submission" date="2019-08" db="EMBL/GenBank/DDBJ databases">
        <authorList>
            <person name="Kucharzyk K."/>
            <person name="Murdoch R.W."/>
            <person name="Higgins S."/>
            <person name="Loffler F."/>
        </authorList>
    </citation>
    <scope>NUCLEOTIDE SEQUENCE</scope>
</reference>
<dbReference type="NCBIfam" id="TIGR02258">
    <property type="entry name" value="2_5_ligase"/>
    <property type="match status" value="1"/>
</dbReference>
<dbReference type="GO" id="GO:0008664">
    <property type="term" value="F:RNA 2',3'-cyclic 3'-phosphodiesterase activity"/>
    <property type="evidence" value="ECO:0007669"/>
    <property type="project" value="InterPro"/>
</dbReference>
<keyword evidence="1 2" id="KW-0378">Hydrolase</keyword>
<dbReference type="AlphaFoldDB" id="A0A645B365"/>
<dbReference type="PANTHER" id="PTHR35561:SF1">
    <property type="entry name" value="RNA 2',3'-CYCLIC PHOSPHODIESTERASE"/>
    <property type="match status" value="1"/>
</dbReference>
<dbReference type="EMBL" id="VSSQ01016354">
    <property type="protein sequence ID" value="MPM57603.1"/>
    <property type="molecule type" value="Genomic_DNA"/>
</dbReference>
<dbReference type="InterPro" id="IPR004175">
    <property type="entry name" value="RNA_CPDase"/>
</dbReference>
<dbReference type="Pfam" id="PF13563">
    <property type="entry name" value="2_5_RNA_ligase2"/>
    <property type="match status" value="1"/>
</dbReference>
<organism evidence="2">
    <name type="scientific">bioreactor metagenome</name>
    <dbReference type="NCBI Taxonomy" id="1076179"/>
    <lineage>
        <taxon>unclassified sequences</taxon>
        <taxon>metagenomes</taxon>
        <taxon>ecological metagenomes</taxon>
    </lineage>
</organism>
<evidence type="ECO:0000313" key="2">
    <source>
        <dbReference type="EMBL" id="MPM57603.1"/>
    </source>
</evidence>
<dbReference type="EC" id="3.1.4.-" evidence="2"/>
<gene>
    <name evidence="2" type="primary">thpR_14</name>
    <name evidence="2" type="ORF">SDC9_104425</name>
</gene>
<comment type="caution">
    <text evidence="2">The sequence shown here is derived from an EMBL/GenBank/DDBJ whole genome shotgun (WGS) entry which is preliminary data.</text>
</comment>
<dbReference type="Gene3D" id="3.90.1140.10">
    <property type="entry name" value="Cyclic phosphodiesterase"/>
    <property type="match status" value="1"/>
</dbReference>
<dbReference type="HAMAP" id="MF_01940">
    <property type="entry name" value="RNA_CPDase"/>
    <property type="match status" value="1"/>
</dbReference>
<protein>
    <submittedName>
        <fullName evidence="2">RNA 2',3'-cyclic phosphodiesterase</fullName>
        <ecNumber evidence="2">3.1.4.-</ecNumber>
    </submittedName>
</protein>
<dbReference type="SUPFAM" id="SSF55144">
    <property type="entry name" value="LigT-like"/>
    <property type="match status" value="1"/>
</dbReference>